<dbReference type="InterPro" id="IPR019292">
    <property type="entry name" value="McrC"/>
</dbReference>
<dbReference type="Pfam" id="PF10117">
    <property type="entry name" value="McrBC"/>
    <property type="match status" value="1"/>
</dbReference>
<gene>
    <name evidence="1" type="ORF">R77560_01524</name>
</gene>
<comment type="caution">
    <text evidence="1">The sequence shown here is derived from an EMBL/GenBank/DDBJ whole genome shotgun (WGS) entry which is preliminary data.</text>
</comment>
<accession>A0AAD2F0R9</accession>
<evidence type="ECO:0008006" key="3">
    <source>
        <dbReference type="Google" id="ProtNLM"/>
    </source>
</evidence>
<evidence type="ECO:0000313" key="2">
    <source>
        <dbReference type="Proteomes" id="UP001189756"/>
    </source>
</evidence>
<dbReference type="EMBL" id="CATZAZ010000002">
    <property type="protein sequence ID" value="CAJ0787092.1"/>
    <property type="molecule type" value="Genomic_DNA"/>
</dbReference>
<dbReference type="AlphaFoldDB" id="A0AAD2F0R9"/>
<dbReference type="PANTHER" id="PTHR38733:SF1">
    <property type="entry name" value="TYPE IV METHYL-DIRECTED RESTRICTION ENZYME ECOKMCRBC"/>
    <property type="match status" value="1"/>
</dbReference>
<proteinExistence type="predicted"/>
<reference evidence="1" key="1">
    <citation type="submission" date="2023-07" db="EMBL/GenBank/DDBJ databases">
        <authorList>
            <person name="Peeters C."/>
        </authorList>
    </citation>
    <scope>NUCLEOTIDE SEQUENCE</scope>
    <source>
        <strain evidence="1">R-77560</strain>
    </source>
</reference>
<protein>
    <recommendedName>
        <fullName evidence="3">McrBC 5-methylcytosine restriction system component</fullName>
    </recommendedName>
</protein>
<organism evidence="1 2">
    <name type="scientific">Ralstonia thomasii</name>
    <dbReference type="NCBI Taxonomy" id="3058596"/>
    <lineage>
        <taxon>Bacteria</taxon>
        <taxon>Pseudomonadati</taxon>
        <taxon>Pseudomonadota</taxon>
        <taxon>Betaproteobacteria</taxon>
        <taxon>Burkholderiales</taxon>
        <taxon>Burkholderiaceae</taxon>
        <taxon>Ralstonia</taxon>
    </lineage>
</organism>
<evidence type="ECO:0000313" key="1">
    <source>
        <dbReference type="EMBL" id="CAJ0787092.1"/>
    </source>
</evidence>
<name>A0AAD2F0R9_9RALS</name>
<dbReference type="RefSeq" id="WP_012434902.1">
    <property type="nucleotide sequence ID" value="NZ_CATZAZ010000002.1"/>
</dbReference>
<sequence>MRVLQPLGIVIRLQSPQKYLAFEESQQRSAFLMKPDVTASRDGRVRWILDTKWKELSAGEAKEGVAQSDLYQMYAYASCYNCSEVVLLYPHHGALGQSAGVRATYLLNPWAERASQEPARRVRVATMDLADLKTVPRQLERIVLDYNAQAPVEIADGVPSHALR</sequence>
<dbReference type="Proteomes" id="UP001189756">
    <property type="component" value="Unassembled WGS sequence"/>
</dbReference>
<dbReference type="PANTHER" id="PTHR38733">
    <property type="entry name" value="PROTEIN MCRC"/>
    <property type="match status" value="1"/>
</dbReference>